<sequence length="65" mass="7726">MWPSLARRQPRLPPGEDCMICCKIWITQNRVINSSKKFRKLRDEQRSEFQHAEGFCKRLSDMNGT</sequence>
<proteinExistence type="predicted"/>
<organism evidence="1 2">
    <name type="scientific">Euplotes crassus</name>
    <dbReference type="NCBI Taxonomy" id="5936"/>
    <lineage>
        <taxon>Eukaryota</taxon>
        <taxon>Sar</taxon>
        <taxon>Alveolata</taxon>
        <taxon>Ciliophora</taxon>
        <taxon>Intramacronucleata</taxon>
        <taxon>Spirotrichea</taxon>
        <taxon>Hypotrichia</taxon>
        <taxon>Euplotida</taxon>
        <taxon>Euplotidae</taxon>
        <taxon>Moneuplotes</taxon>
    </lineage>
</organism>
<name>A0AAD1Y0P9_EUPCR</name>
<comment type="caution">
    <text evidence="1">The sequence shown here is derived from an EMBL/GenBank/DDBJ whole genome shotgun (WGS) entry which is preliminary data.</text>
</comment>
<evidence type="ECO:0000313" key="1">
    <source>
        <dbReference type="EMBL" id="CAI2382488.1"/>
    </source>
</evidence>
<dbReference type="AlphaFoldDB" id="A0AAD1Y0P9"/>
<dbReference type="Proteomes" id="UP001295684">
    <property type="component" value="Unassembled WGS sequence"/>
</dbReference>
<dbReference type="EMBL" id="CAMPGE010024667">
    <property type="protein sequence ID" value="CAI2382488.1"/>
    <property type="molecule type" value="Genomic_DNA"/>
</dbReference>
<reference evidence="1" key="1">
    <citation type="submission" date="2023-07" db="EMBL/GenBank/DDBJ databases">
        <authorList>
            <consortium name="AG Swart"/>
            <person name="Singh M."/>
            <person name="Singh A."/>
            <person name="Seah K."/>
            <person name="Emmerich C."/>
        </authorList>
    </citation>
    <scope>NUCLEOTIDE SEQUENCE</scope>
    <source>
        <strain evidence="1">DP1</strain>
    </source>
</reference>
<evidence type="ECO:0000313" key="2">
    <source>
        <dbReference type="Proteomes" id="UP001295684"/>
    </source>
</evidence>
<protein>
    <submittedName>
        <fullName evidence="1">Uncharacterized protein</fullName>
    </submittedName>
</protein>
<keyword evidence="2" id="KW-1185">Reference proteome</keyword>
<accession>A0AAD1Y0P9</accession>
<gene>
    <name evidence="1" type="ORF">ECRASSUSDP1_LOCUS23962</name>
</gene>